<dbReference type="Gene3D" id="3.30.200.20">
    <property type="entry name" value="Phosphorylase Kinase, domain 1"/>
    <property type="match status" value="1"/>
</dbReference>
<evidence type="ECO:0000256" key="9">
    <source>
        <dbReference type="NCBIfam" id="TIGR00938"/>
    </source>
</evidence>
<evidence type="ECO:0000256" key="7">
    <source>
        <dbReference type="ARBA" id="ARBA00038240"/>
    </source>
</evidence>
<keyword evidence="4 8" id="KW-0547">Nucleotide-binding</keyword>
<protein>
    <recommendedName>
        <fullName evidence="8 9">Homoserine kinase</fullName>
        <shortName evidence="8">HK</shortName>
        <shortName evidence="8">HSK</shortName>
        <ecNumber evidence="8 9">2.7.1.39</ecNumber>
    </recommendedName>
</protein>
<dbReference type="Gene3D" id="3.90.1200.10">
    <property type="match status" value="1"/>
</dbReference>
<dbReference type="GO" id="GO:0004413">
    <property type="term" value="F:homoserine kinase activity"/>
    <property type="evidence" value="ECO:0007669"/>
    <property type="project" value="UniProtKB-UniRule"/>
</dbReference>
<dbReference type="SUPFAM" id="SSF56112">
    <property type="entry name" value="Protein kinase-like (PK-like)"/>
    <property type="match status" value="1"/>
</dbReference>
<evidence type="ECO:0000256" key="1">
    <source>
        <dbReference type="ARBA" id="ARBA00022605"/>
    </source>
</evidence>
<dbReference type="CDD" id="cd05153">
    <property type="entry name" value="HomoserineK_II"/>
    <property type="match status" value="1"/>
</dbReference>
<evidence type="ECO:0000256" key="3">
    <source>
        <dbReference type="ARBA" id="ARBA00022697"/>
    </source>
</evidence>
<dbReference type="GO" id="GO:0009088">
    <property type="term" value="P:threonine biosynthetic process"/>
    <property type="evidence" value="ECO:0007669"/>
    <property type="project" value="UniProtKB-UniRule"/>
</dbReference>
<dbReference type="EC" id="2.7.1.39" evidence="8 9"/>
<keyword evidence="6 8" id="KW-0067">ATP-binding</keyword>
<reference evidence="11" key="1">
    <citation type="submission" date="2018-05" db="EMBL/GenBank/DDBJ databases">
        <authorList>
            <person name="Lanie J.A."/>
            <person name="Ng W.-L."/>
            <person name="Kazmierczak K.M."/>
            <person name="Andrzejewski T.M."/>
            <person name="Davidsen T.M."/>
            <person name="Wayne K.J."/>
            <person name="Tettelin H."/>
            <person name="Glass J.I."/>
            <person name="Rusch D."/>
            <person name="Podicherti R."/>
            <person name="Tsui H.-C.T."/>
            <person name="Winkler M.E."/>
        </authorList>
    </citation>
    <scope>NUCLEOTIDE SEQUENCE</scope>
    <source>
        <strain evidence="11">KNB</strain>
    </source>
</reference>
<keyword evidence="3 8" id="KW-0791">Threonine biosynthesis</keyword>
<evidence type="ECO:0000313" key="11">
    <source>
        <dbReference type="EMBL" id="SPS04686.1"/>
    </source>
</evidence>
<dbReference type="InterPro" id="IPR005280">
    <property type="entry name" value="Homoserine_kinase_II"/>
</dbReference>
<dbReference type="PANTHER" id="PTHR21064">
    <property type="entry name" value="AMINOGLYCOSIDE PHOSPHOTRANSFERASE DOMAIN-CONTAINING PROTEIN-RELATED"/>
    <property type="match status" value="1"/>
</dbReference>
<dbReference type="AlphaFoldDB" id="A0A2X0SFX3"/>
<dbReference type="EMBL" id="LS423452">
    <property type="protein sequence ID" value="SPS04686.1"/>
    <property type="molecule type" value="Genomic_DNA"/>
</dbReference>
<gene>
    <name evidence="8 11" type="primary">thrB</name>
    <name evidence="11" type="ORF">NITFAB_0275</name>
</gene>
<dbReference type="Pfam" id="PF01636">
    <property type="entry name" value="APH"/>
    <property type="match status" value="1"/>
</dbReference>
<evidence type="ECO:0000256" key="6">
    <source>
        <dbReference type="ARBA" id="ARBA00022840"/>
    </source>
</evidence>
<dbReference type="NCBIfam" id="TIGR00938">
    <property type="entry name" value="thrB_alt"/>
    <property type="match status" value="1"/>
</dbReference>
<dbReference type="NCBIfam" id="NF003558">
    <property type="entry name" value="PRK05231.1"/>
    <property type="match status" value="1"/>
</dbReference>
<feature type="domain" description="Aminoglycoside phosphotransferase" evidence="10">
    <location>
        <begin position="27"/>
        <end position="253"/>
    </location>
</feature>
<dbReference type="InterPro" id="IPR002575">
    <property type="entry name" value="Aminoglycoside_PTrfase"/>
</dbReference>
<evidence type="ECO:0000259" key="10">
    <source>
        <dbReference type="Pfam" id="PF01636"/>
    </source>
</evidence>
<evidence type="ECO:0000256" key="4">
    <source>
        <dbReference type="ARBA" id="ARBA00022741"/>
    </source>
</evidence>
<keyword evidence="2 8" id="KW-0808">Transferase</keyword>
<comment type="catalytic activity">
    <reaction evidence="8">
        <text>L-homoserine + ATP = O-phospho-L-homoserine + ADP + H(+)</text>
        <dbReference type="Rhea" id="RHEA:13985"/>
        <dbReference type="ChEBI" id="CHEBI:15378"/>
        <dbReference type="ChEBI" id="CHEBI:30616"/>
        <dbReference type="ChEBI" id="CHEBI:57476"/>
        <dbReference type="ChEBI" id="CHEBI:57590"/>
        <dbReference type="ChEBI" id="CHEBI:456216"/>
        <dbReference type="EC" id="2.7.1.39"/>
    </reaction>
</comment>
<name>A0A2X0SFX3_9PROT</name>
<evidence type="ECO:0000256" key="8">
    <source>
        <dbReference type="HAMAP-Rule" id="MF_00301"/>
    </source>
</evidence>
<dbReference type="PANTHER" id="PTHR21064:SF6">
    <property type="entry name" value="AMINOGLYCOSIDE PHOSPHOTRANSFERASE DOMAIN-CONTAINING PROTEIN"/>
    <property type="match status" value="1"/>
</dbReference>
<organism evidence="11">
    <name type="scientific">Candidatus Nitrotoga fabula</name>
    <dbReference type="NCBI Taxonomy" id="2182327"/>
    <lineage>
        <taxon>Bacteria</taxon>
        <taxon>Pseudomonadati</taxon>
        <taxon>Pseudomonadota</taxon>
        <taxon>Betaproteobacteria</taxon>
        <taxon>Nitrosomonadales</taxon>
        <taxon>Gallionellaceae</taxon>
        <taxon>Candidatus Nitrotoga</taxon>
    </lineage>
</organism>
<dbReference type="InterPro" id="IPR011009">
    <property type="entry name" value="Kinase-like_dom_sf"/>
</dbReference>
<keyword evidence="1 8" id="KW-0028">Amino-acid biosynthesis</keyword>
<dbReference type="GO" id="GO:0005524">
    <property type="term" value="F:ATP binding"/>
    <property type="evidence" value="ECO:0007669"/>
    <property type="project" value="UniProtKB-KW"/>
</dbReference>
<dbReference type="HAMAP" id="MF_00301">
    <property type="entry name" value="Homoser_kinase_2"/>
    <property type="match status" value="1"/>
</dbReference>
<sequence>MAVFTRITESELSSWLEDYPLGQLLTMQGVASGIENTNYFVTTSNGRFVLTLFEKLTASELPFYLGLMAHLASHGIPCPCPVANRHNQILSKLNDKPACIVNCLPGKSLQYPEPAHCAAIGEMLGRLHIAAQSFPATMANSHAATWRTDAMQQVIPFLSPQDADLLQSEIAFHQQHTLAALPQGIIHADLFRDNVLFDNSHIGGLIDFYFACNDSLLYDVAITVNDWCLGADYLLDETRTRALLRAYHAVRPFQEEERQAWPLALRAAALRFWLSRLYDLHLPRDNELVNAHNPNQFKSILQQHIDPANRNPFWL</sequence>
<evidence type="ECO:0000256" key="5">
    <source>
        <dbReference type="ARBA" id="ARBA00022777"/>
    </source>
</evidence>
<proteinExistence type="inferred from homology"/>
<accession>A0A2X0SFX3</accession>
<evidence type="ECO:0000256" key="2">
    <source>
        <dbReference type="ARBA" id="ARBA00022679"/>
    </source>
</evidence>
<comment type="pathway">
    <text evidence="8">Amino-acid biosynthesis; L-threonine biosynthesis; L-threonine from L-aspartate: step 4/5.</text>
</comment>
<dbReference type="UniPathway" id="UPA00050">
    <property type="reaction ID" value="UER00064"/>
</dbReference>
<dbReference type="InterPro" id="IPR050249">
    <property type="entry name" value="Pseudomonas-type_ThrB"/>
</dbReference>
<keyword evidence="5 8" id="KW-0418">Kinase</keyword>
<comment type="similarity">
    <text evidence="7 8">Belongs to the pseudomonas-type ThrB family.</text>
</comment>